<sequence length="314" mass="35914">MSSNSLINLPADSAARSTSVPWYAEQLEPNQLAEVKLFFIQYSDIRPDEVEAHILRARDAAWSISPWPCIGEFWFLTFSLSRHPAYTHILDTLRFQSHNDPNPPYKLLDLGTCLGQDLRKLAYDGAPIPALLGADLLDFEAAGHALFRDLDRFTRGHYIQGNIFAADDDAEDKLLKTRGSWFFVHVSMFLHIWPLEQQEEAAANILKLLKKEPGAMVIGTQTGTLTAKNDKLEPPFCRQGEEKYVYRHNCESMAALWHRVADAEGVKVDVWAGWNAEHHQKMEKIRREVPYEELSDAHREQLDERKVVFSVTRV</sequence>
<accession>A0A6A6R2V4</accession>
<dbReference type="EMBL" id="MU004184">
    <property type="protein sequence ID" value="KAF2499061.1"/>
    <property type="molecule type" value="Genomic_DNA"/>
</dbReference>
<protein>
    <recommendedName>
        <fullName evidence="3">Methyltransferase domain-containing protein</fullName>
    </recommendedName>
</protein>
<evidence type="ECO:0000313" key="1">
    <source>
        <dbReference type="EMBL" id="KAF2499061.1"/>
    </source>
</evidence>
<reference evidence="1" key="1">
    <citation type="journal article" date="2020" name="Stud. Mycol.">
        <title>101 Dothideomycetes genomes: a test case for predicting lifestyles and emergence of pathogens.</title>
        <authorList>
            <person name="Haridas S."/>
            <person name="Albert R."/>
            <person name="Binder M."/>
            <person name="Bloem J."/>
            <person name="Labutti K."/>
            <person name="Salamov A."/>
            <person name="Andreopoulos B."/>
            <person name="Baker S."/>
            <person name="Barry K."/>
            <person name="Bills G."/>
            <person name="Bluhm B."/>
            <person name="Cannon C."/>
            <person name="Castanera R."/>
            <person name="Culley D."/>
            <person name="Daum C."/>
            <person name="Ezra D."/>
            <person name="Gonzalez J."/>
            <person name="Henrissat B."/>
            <person name="Kuo A."/>
            <person name="Liang C."/>
            <person name="Lipzen A."/>
            <person name="Lutzoni F."/>
            <person name="Magnuson J."/>
            <person name="Mondo S."/>
            <person name="Nolan M."/>
            <person name="Ohm R."/>
            <person name="Pangilinan J."/>
            <person name="Park H.-J."/>
            <person name="Ramirez L."/>
            <person name="Alfaro M."/>
            <person name="Sun H."/>
            <person name="Tritt A."/>
            <person name="Yoshinaga Y."/>
            <person name="Zwiers L.-H."/>
            <person name="Turgeon B."/>
            <person name="Goodwin S."/>
            <person name="Spatafora J."/>
            <person name="Crous P."/>
            <person name="Grigoriev I."/>
        </authorList>
    </citation>
    <scope>NUCLEOTIDE SEQUENCE</scope>
    <source>
        <strain evidence="1">CBS 269.34</strain>
    </source>
</reference>
<dbReference type="PANTHER" id="PTHR35897:SF2">
    <property type="entry name" value="METHYLTRANSFERASE DOMAIN-CONTAINING PROTEIN"/>
    <property type="match status" value="1"/>
</dbReference>
<organism evidence="1 2">
    <name type="scientific">Lophium mytilinum</name>
    <dbReference type="NCBI Taxonomy" id="390894"/>
    <lineage>
        <taxon>Eukaryota</taxon>
        <taxon>Fungi</taxon>
        <taxon>Dikarya</taxon>
        <taxon>Ascomycota</taxon>
        <taxon>Pezizomycotina</taxon>
        <taxon>Dothideomycetes</taxon>
        <taxon>Pleosporomycetidae</taxon>
        <taxon>Mytilinidiales</taxon>
        <taxon>Mytilinidiaceae</taxon>
        <taxon>Lophium</taxon>
    </lineage>
</organism>
<gene>
    <name evidence="1" type="ORF">BU16DRAFT_603032</name>
</gene>
<name>A0A6A6R2V4_9PEZI</name>
<dbReference type="PANTHER" id="PTHR35897">
    <property type="entry name" value="METHYLTRANSFERASE AUSD"/>
    <property type="match status" value="1"/>
</dbReference>
<dbReference type="OrthoDB" id="2094832at2759"/>
<dbReference type="InterPro" id="IPR051654">
    <property type="entry name" value="Meroterpenoid_MTases"/>
</dbReference>
<dbReference type="Gene3D" id="3.40.50.150">
    <property type="entry name" value="Vaccinia Virus protein VP39"/>
    <property type="match status" value="1"/>
</dbReference>
<keyword evidence="2" id="KW-1185">Reference proteome</keyword>
<evidence type="ECO:0008006" key="3">
    <source>
        <dbReference type="Google" id="ProtNLM"/>
    </source>
</evidence>
<dbReference type="AlphaFoldDB" id="A0A6A6R2V4"/>
<dbReference type="InterPro" id="IPR029063">
    <property type="entry name" value="SAM-dependent_MTases_sf"/>
</dbReference>
<dbReference type="SUPFAM" id="SSF53335">
    <property type="entry name" value="S-adenosyl-L-methionine-dependent methyltransferases"/>
    <property type="match status" value="1"/>
</dbReference>
<proteinExistence type="predicted"/>
<evidence type="ECO:0000313" key="2">
    <source>
        <dbReference type="Proteomes" id="UP000799750"/>
    </source>
</evidence>
<dbReference type="Proteomes" id="UP000799750">
    <property type="component" value="Unassembled WGS sequence"/>
</dbReference>